<reference evidence="1" key="2">
    <citation type="journal article" date="2015" name="Data Brief">
        <title>Shoot transcriptome of the giant reed, Arundo donax.</title>
        <authorList>
            <person name="Barrero R.A."/>
            <person name="Guerrero F.D."/>
            <person name="Moolhuijzen P."/>
            <person name="Goolsby J.A."/>
            <person name="Tidwell J."/>
            <person name="Bellgard S.E."/>
            <person name="Bellgard M.I."/>
        </authorList>
    </citation>
    <scope>NUCLEOTIDE SEQUENCE</scope>
    <source>
        <tissue evidence="1">Shoot tissue taken approximately 20 cm above the soil surface</tissue>
    </source>
</reference>
<organism evidence="1">
    <name type="scientific">Arundo donax</name>
    <name type="common">Giant reed</name>
    <name type="synonym">Donax arundinaceus</name>
    <dbReference type="NCBI Taxonomy" id="35708"/>
    <lineage>
        <taxon>Eukaryota</taxon>
        <taxon>Viridiplantae</taxon>
        <taxon>Streptophyta</taxon>
        <taxon>Embryophyta</taxon>
        <taxon>Tracheophyta</taxon>
        <taxon>Spermatophyta</taxon>
        <taxon>Magnoliopsida</taxon>
        <taxon>Liliopsida</taxon>
        <taxon>Poales</taxon>
        <taxon>Poaceae</taxon>
        <taxon>PACMAD clade</taxon>
        <taxon>Arundinoideae</taxon>
        <taxon>Arundineae</taxon>
        <taxon>Arundo</taxon>
    </lineage>
</organism>
<sequence length="58" mass="6606">MKSFPWGHAVMMVAFSHCYQFWKSMVMDSTTLQGYDVREVHMALLCGCVMMGNHSISS</sequence>
<dbReference type="AlphaFoldDB" id="A0A0A9BJI8"/>
<proteinExistence type="predicted"/>
<protein>
    <submittedName>
        <fullName evidence="1">Uncharacterized protein</fullName>
    </submittedName>
</protein>
<evidence type="ECO:0000313" key="1">
    <source>
        <dbReference type="EMBL" id="JAD59452.1"/>
    </source>
</evidence>
<accession>A0A0A9BJI8</accession>
<dbReference type="EMBL" id="GBRH01238443">
    <property type="protein sequence ID" value="JAD59452.1"/>
    <property type="molecule type" value="Transcribed_RNA"/>
</dbReference>
<reference evidence="1" key="1">
    <citation type="submission" date="2014-09" db="EMBL/GenBank/DDBJ databases">
        <authorList>
            <person name="Magalhaes I.L.F."/>
            <person name="Oliveira U."/>
            <person name="Santos F.R."/>
            <person name="Vidigal T.H.D.A."/>
            <person name="Brescovit A.D."/>
            <person name="Santos A.J."/>
        </authorList>
    </citation>
    <scope>NUCLEOTIDE SEQUENCE</scope>
    <source>
        <tissue evidence="1">Shoot tissue taken approximately 20 cm above the soil surface</tissue>
    </source>
</reference>
<name>A0A0A9BJI8_ARUDO</name>